<dbReference type="EMBL" id="JAAALK010000289">
    <property type="protein sequence ID" value="KAG8050894.1"/>
    <property type="molecule type" value="Genomic_DNA"/>
</dbReference>
<evidence type="ECO:0000313" key="1">
    <source>
        <dbReference type="EMBL" id="KAG8050894.1"/>
    </source>
</evidence>
<accession>A0A8J5RQ77</accession>
<gene>
    <name evidence="1" type="ORF">GUJ93_ZPchr0009g260</name>
</gene>
<proteinExistence type="predicted"/>
<dbReference type="Proteomes" id="UP000729402">
    <property type="component" value="Unassembled WGS sequence"/>
</dbReference>
<keyword evidence="2" id="KW-1185">Reference proteome</keyword>
<evidence type="ECO:0000313" key="2">
    <source>
        <dbReference type="Proteomes" id="UP000729402"/>
    </source>
</evidence>
<dbReference type="AlphaFoldDB" id="A0A8J5RQ77"/>
<reference evidence="1" key="1">
    <citation type="journal article" date="2021" name="bioRxiv">
        <title>Whole Genome Assembly and Annotation of Northern Wild Rice, Zizania palustris L., Supports a Whole Genome Duplication in the Zizania Genus.</title>
        <authorList>
            <person name="Haas M."/>
            <person name="Kono T."/>
            <person name="Macchietto M."/>
            <person name="Millas R."/>
            <person name="McGilp L."/>
            <person name="Shao M."/>
            <person name="Duquette J."/>
            <person name="Hirsch C.N."/>
            <person name="Kimball J."/>
        </authorList>
    </citation>
    <scope>NUCLEOTIDE SEQUENCE</scope>
    <source>
        <tissue evidence="1">Fresh leaf tissue</tissue>
    </source>
</reference>
<reference evidence="1" key="2">
    <citation type="submission" date="2021-02" db="EMBL/GenBank/DDBJ databases">
        <authorList>
            <person name="Kimball J.A."/>
            <person name="Haas M.W."/>
            <person name="Macchietto M."/>
            <person name="Kono T."/>
            <person name="Duquette J."/>
            <person name="Shao M."/>
        </authorList>
    </citation>
    <scope>NUCLEOTIDE SEQUENCE</scope>
    <source>
        <tissue evidence="1">Fresh leaf tissue</tissue>
    </source>
</reference>
<sequence length="131" mass="15254">MGRLMHSAYAVMDLAHDYFGFFCIYALKQVLTLKSPSKAPINTDIDLVIQKHVDGWSSLPNIARRRCCIPMTLDHDRRCSWHRLRKKEKNIKLWAGKCQKEKTMIRQIQQNKSQEDHLSGLTPGGAVRWYI</sequence>
<organism evidence="1 2">
    <name type="scientific">Zizania palustris</name>
    <name type="common">Northern wild rice</name>
    <dbReference type="NCBI Taxonomy" id="103762"/>
    <lineage>
        <taxon>Eukaryota</taxon>
        <taxon>Viridiplantae</taxon>
        <taxon>Streptophyta</taxon>
        <taxon>Embryophyta</taxon>
        <taxon>Tracheophyta</taxon>
        <taxon>Spermatophyta</taxon>
        <taxon>Magnoliopsida</taxon>
        <taxon>Liliopsida</taxon>
        <taxon>Poales</taxon>
        <taxon>Poaceae</taxon>
        <taxon>BOP clade</taxon>
        <taxon>Oryzoideae</taxon>
        <taxon>Oryzeae</taxon>
        <taxon>Zizaniinae</taxon>
        <taxon>Zizania</taxon>
    </lineage>
</organism>
<comment type="caution">
    <text evidence="1">The sequence shown here is derived from an EMBL/GenBank/DDBJ whole genome shotgun (WGS) entry which is preliminary data.</text>
</comment>
<name>A0A8J5RQ77_ZIZPA</name>
<protein>
    <submittedName>
        <fullName evidence="1">Uncharacterized protein</fullName>
    </submittedName>
</protein>